<reference evidence="5" key="1">
    <citation type="submission" date="2019-11" db="EMBL/GenBank/DDBJ databases">
        <title>The complete genome sequence of Saccharopolyspora sp. E2A.</title>
        <authorList>
            <person name="Zhang G."/>
        </authorList>
    </citation>
    <scope>NUCLEOTIDE SEQUENCE [LARGE SCALE GENOMIC DNA]</scope>
    <source>
        <strain evidence="5">E2A</strain>
    </source>
</reference>
<keyword evidence="3 4" id="KW-0560">Oxidoreductase</keyword>
<dbReference type="NCBIfam" id="TIGR00715">
    <property type="entry name" value="precor6x_red"/>
    <property type="match status" value="1"/>
</dbReference>
<evidence type="ECO:0000256" key="1">
    <source>
        <dbReference type="ARBA" id="ARBA00004953"/>
    </source>
</evidence>
<dbReference type="EMBL" id="CP045929">
    <property type="protein sequence ID" value="QGK70965.1"/>
    <property type="molecule type" value="Genomic_DNA"/>
</dbReference>
<evidence type="ECO:0000313" key="4">
    <source>
        <dbReference type="EMBL" id="QGK70965.1"/>
    </source>
</evidence>
<keyword evidence="5" id="KW-1185">Reference proteome</keyword>
<evidence type="ECO:0000256" key="3">
    <source>
        <dbReference type="ARBA" id="ARBA00023002"/>
    </source>
</evidence>
<dbReference type="PANTHER" id="PTHR36925:SF1">
    <property type="entry name" value="COBALT-PRECORRIN-6A REDUCTASE"/>
    <property type="match status" value="1"/>
</dbReference>
<sequence>MPPRILVLGGTGEARALASELTDRDEAQVTSSLAGRVRDPRLPDGHVRIGGFGGADGLAAYLAEDNTTAVVDATHPFAEGITANAFAACRTVGVPMLALRRPGWTEQSGDRWYRVDSLTAAAATLPAFGDRVFLSTGRLGLSSFGHLDQWFLVRTIDQPDPPMPRRSTVVLARGPFSVDDELALLREHRIDVLVTKDSGGSMTAAKLEAARTLGIPVIVVQRPPVPDVPTVSTVEDAVLWVETARTDHDG</sequence>
<dbReference type="RefSeq" id="WP_154077542.1">
    <property type="nucleotide sequence ID" value="NZ_CP045929.1"/>
</dbReference>
<organism evidence="4 5">
    <name type="scientific">Allosaccharopolyspora coralli</name>
    <dbReference type="NCBI Taxonomy" id="2665642"/>
    <lineage>
        <taxon>Bacteria</taxon>
        <taxon>Bacillati</taxon>
        <taxon>Actinomycetota</taxon>
        <taxon>Actinomycetes</taxon>
        <taxon>Pseudonocardiales</taxon>
        <taxon>Pseudonocardiaceae</taxon>
        <taxon>Allosaccharopolyspora</taxon>
    </lineage>
</organism>
<dbReference type="PANTHER" id="PTHR36925">
    <property type="entry name" value="COBALT-PRECORRIN-6A REDUCTASE"/>
    <property type="match status" value="1"/>
</dbReference>
<proteinExistence type="predicted"/>
<dbReference type="UniPathway" id="UPA00148"/>
<evidence type="ECO:0000313" key="5">
    <source>
        <dbReference type="Proteomes" id="UP000371041"/>
    </source>
</evidence>
<dbReference type="AlphaFoldDB" id="A0A5Q3QHG1"/>
<keyword evidence="2" id="KW-0169">Cobalamin biosynthesis</keyword>
<protein>
    <submittedName>
        <fullName evidence="4">Cobalt-precorrin-6A reductase</fullName>
        <ecNumber evidence="4">1.3.1.106</ecNumber>
    </submittedName>
</protein>
<comment type="pathway">
    <text evidence="1">Cofactor biosynthesis; adenosylcobalamin biosynthesis.</text>
</comment>
<dbReference type="Pfam" id="PF02571">
    <property type="entry name" value="CbiJ"/>
    <property type="match status" value="1"/>
</dbReference>
<dbReference type="KEGG" id="sace:GIY23_16870"/>
<dbReference type="NCBIfam" id="NF005968">
    <property type="entry name" value="PRK08057.1-2"/>
    <property type="match status" value="1"/>
</dbReference>
<dbReference type="PROSITE" id="PS51014">
    <property type="entry name" value="COBK_CBIJ"/>
    <property type="match status" value="1"/>
</dbReference>
<dbReference type="GO" id="GO:0009236">
    <property type="term" value="P:cobalamin biosynthetic process"/>
    <property type="evidence" value="ECO:0007669"/>
    <property type="project" value="UniProtKB-UniPathway"/>
</dbReference>
<evidence type="ECO:0000256" key="2">
    <source>
        <dbReference type="ARBA" id="ARBA00022573"/>
    </source>
</evidence>
<dbReference type="Proteomes" id="UP000371041">
    <property type="component" value="Chromosome"/>
</dbReference>
<name>A0A5Q3QHG1_9PSEU</name>
<dbReference type="EC" id="1.3.1.106" evidence="4"/>
<gene>
    <name evidence="4" type="ORF">GIY23_16870</name>
</gene>
<accession>A0A5Q3QHG1</accession>
<dbReference type="GO" id="GO:0016994">
    <property type="term" value="F:precorrin-6A reductase activity"/>
    <property type="evidence" value="ECO:0007669"/>
    <property type="project" value="InterPro"/>
</dbReference>
<dbReference type="InterPro" id="IPR003723">
    <property type="entry name" value="Precorrin-6x_reduct"/>
</dbReference>